<comment type="caution">
    <text evidence="1">The sequence shown here is derived from an EMBL/GenBank/DDBJ whole genome shotgun (WGS) entry which is preliminary data.</text>
</comment>
<reference evidence="1" key="1">
    <citation type="journal article" date="2014" name="Int. J. Syst. Evol. Microbiol.">
        <title>Complete genome sequence of Corynebacterium casei LMG S-19264T (=DSM 44701T), isolated from a smear-ripened cheese.</title>
        <authorList>
            <consortium name="US DOE Joint Genome Institute (JGI-PGF)"/>
            <person name="Walter F."/>
            <person name="Albersmeier A."/>
            <person name="Kalinowski J."/>
            <person name="Ruckert C."/>
        </authorList>
    </citation>
    <scope>NUCLEOTIDE SEQUENCE</scope>
    <source>
        <strain evidence="1">CGMCC 1.15367</strain>
    </source>
</reference>
<keyword evidence="2" id="KW-1185">Reference proteome</keyword>
<evidence type="ECO:0000313" key="2">
    <source>
        <dbReference type="Proteomes" id="UP000644699"/>
    </source>
</evidence>
<accession>A0A917E8R8</accession>
<dbReference type="EMBL" id="BMIQ01000005">
    <property type="protein sequence ID" value="GGE11829.1"/>
    <property type="molecule type" value="Genomic_DNA"/>
</dbReference>
<protein>
    <submittedName>
        <fullName evidence="1">Uncharacterized protein</fullName>
    </submittedName>
</protein>
<name>A0A917E8R8_9HYPH</name>
<sequence length="96" mass="10637">MSAEYEALPRHCLFEVVRVYRDSLGGWSDKCSAAFEAMAYLKSIYGEDARAETEVALRYARATGDHAMIDAFLVIIDCLTRDPAHMSPAAGRPLHS</sequence>
<dbReference type="Proteomes" id="UP000644699">
    <property type="component" value="Unassembled WGS sequence"/>
</dbReference>
<organism evidence="1 2">
    <name type="scientific">Aureimonas endophytica</name>
    <dbReference type="NCBI Taxonomy" id="2027858"/>
    <lineage>
        <taxon>Bacteria</taxon>
        <taxon>Pseudomonadati</taxon>
        <taxon>Pseudomonadota</taxon>
        <taxon>Alphaproteobacteria</taxon>
        <taxon>Hyphomicrobiales</taxon>
        <taxon>Aurantimonadaceae</taxon>
        <taxon>Aureimonas</taxon>
    </lineage>
</organism>
<dbReference type="RefSeq" id="WP_188910526.1">
    <property type="nucleotide sequence ID" value="NZ_BMIQ01000005.1"/>
</dbReference>
<dbReference type="AlphaFoldDB" id="A0A917E8R8"/>
<reference evidence="1" key="2">
    <citation type="submission" date="2020-09" db="EMBL/GenBank/DDBJ databases">
        <authorList>
            <person name="Sun Q."/>
            <person name="Zhou Y."/>
        </authorList>
    </citation>
    <scope>NUCLEOTIDE SEQUENCE</scope>
    <source>
        <strain evidence="1">CGMCC 1.15367</strain>
    </source>
</reference>
<gene>
    <name evidence="1" type="ORF">GCM10011390_33680</name>
</gene>
<evidence type="ECO:0000313" key="1">
    <source>
        <dbReference type="EMBL" id="GGE11829.1"/>
    </source>
</evidence>
<proteinExistence type="predicted"/>